<accession>A0AAV5M1J9</accession>
<comment type="caution">
    <text evidence="2">The sequence shown here is derived from an EMBL/GenBank/DDBJ whole genome shotgun (WGS) entry which is preliminary data.</text>
</comment>
<keyword evidence="3" id="KW-1185">Reference proteome</keyword>
<organism evidence="2 3">
    <name type="scientific">Rubroshorea leprosula</name>
    <dbReference type="NCBI Taxonomy" id="152421"/>
    <lineage>
        <taxon>Eukaryota</taxon>
        <taxon>Viridiplantae</taxon>
        <taxon>Streptophyta</taxon>
        <taxon>Embryophyta</taxon>
        <taxon>Tracheophyta</taxon>
        <taxon>Spermatophyta</taxon>
        <taxon>Magnoliopsida</taxon>
        <taxon>eudicotyledons</taxon>
        <taxon>Gunneridae</taxon>
        <taxon>Pentapetalae</taxon>
        <taxon>rosids</taxon>
        <taxon>malvids</taxon>
        <taxon>Malvales</taxon>
        <taxon>Dipterocarpaceae</taxon>
        <taxon>Rubroshorea</taxon>
    </lineage>
</organism>
<protein>
    <submittedName>
        <fullName evidence="2">Uncharacterized protein</fullName>
    </submittedName>
</protein>
<dbReference type="AlphaFoldDB" id="A0AAV5M1J9"/>
<proteinExistence type="predicted"/>
<name>A0AAV5M1J9_9ROSI</name>
<dbReference type="Proteomes" id="UP001054252">
    <property type="component" value="Unassembled WGS sequence"/>
</dbReference>
<dbReference type="EMBL" id="BPVZ01000171">
    <property type="protein sequence ID" value="GKV43656.1"/>
    <property type="molecule type" value="Genomic_DNA"/>
</dbReference>
<evidence type="ECO:0000313" key="2">
    <source>
        <dbReference type="EMBL" id="GKV43656.1"/>
    </source>
</evidence>
<evidence type="ECO:0000313" key="1">
    <source>
        <dbReference type="EMBL" id="GKV43655.1"/>
    </source>
</evidence>
<evidence type="ECO:0000313" key="3">
    <source>
        <dbReference type="Proteomes" id="UP001054252"/>
    </source>
</evidence>
<dbReference type="EMBL" id="BPVZ01000171">
    <property type="protein sequence ID" value="GKV43655.1"/>
    <property type="molecule type" value="Genomic_DNA"/>
</dbReference>
<reference evidence="2 3" key="1">
    <citation type="journal article" date="2021" name="Commun. Biol.">
        <title>The genome of Shorea leprosula (Dipterocarpaceae) highlights the ecological relevance of drought in aseasonal tropical rainforests.</title>
        <authorList>
            <person name="Ng K.K.S."/>
            <person name="Kobayashi M.J."/>
            <person name="Fawcett J.A."/>
            <person name="Hatakeyama M."/>
            <person name="Paape T."/>
            <person name="Ng C.H."/>
            <person name="Ang C.C."/>
            <person name="Tnah L.H."/>
            <person name="Lee C.T."/>
            <person name="Nishiyama T."/>
            <person name="Sese J."/>
            <person name="O'Brien M.J."/>
            <person name="Copetti D."/>
            <person name="Mohd Noor M.I."/>
            <person name="Ong R.C."/>
            <person name="Putra M."/>
            <person name="Sireger I.Z."/>
            <person name="Indrioko S."/>
            <person name="Kosugi Y."/>
            <person name="Izuno A."/>
            <person name="Isagi Y."/>
            <person name="Lee S.L."/>
            <person name="Shimizu K.K."/>
        </authorList>
    </citation>
    <scope>NUCLEOTIDE SEQUENCE [LARGE SCALE GENOMIC DNA]</scope>
    <source>
        <strain evidence="2">214</strain>
    </source>
</reference>
<sequence>MRKENGGWSWNWYWRRSLFTWAEELLEELCRCVSFVVLQERKKDGWWQWSTDI</sequence>
<gene>
    <name evidence="1" type="ORF">SLEP1_g50919</name>
    <name evidence="2" type="ORF">SLEP1_g50920</name>
</gene>